<reference evidence="1" key="1">
    <citation type="journal article" date="2015" name="Nature">
        <title>rRNA introns, odd ribosomes, and small enigmatic genomes across a large radiation of phyla.</title>
        <authorList>
            <person name="Brown C.T."/>
            <person name="Hug L.A."/>
            <person name="Thomas B.C."/>
            <person name="Sharon I."/>
            <person name="Castelle C.J."/>
            <person name="Singh A."/>
            <person name="Wilkins M.J."/>
            <person name="Williams K.H."/>
            <person name="Banfield J.F."/>
        </authorList>
    </citation>
    <scope>NUCLEOTIDE SEQUENCE [LARGE SCALE GENOMIC DNA]</scope>
</reference>
<name>A0A0G1VPS1_9BACT</name>
<organism evidence="1 2">
    <name type="scientific">Candidatus Kaiserbacteria bacterium GW2011_GWA2_49_19</name>
    <dbReference type="NCBI Taxonomy" id="1618669"/>
    <lineage>
        <taxon>Bacteria</taxon>
        <taxon>Candidatus Kaiseribacteriota</taxon>
    </lineage>
</organism>
<evidence type="ECO:0000313" key="2">
    <source>
        <dbReference type="Proteomes" id="UP000033965"/>
    </source>
</evidence>
<evidence type="ECO:0008006" key="3">
    <source>
        <dbReference type="Google" id="ProtNLM"/>
    </source>
</evidence>
<sequence>MTIDAARHKNILFQILKDIYSDTTISSVLGFKGGTAAFMFYELDRFSVDLDFDLLDEAKEGYVFERVEEIAKKYGAITDSYKKRFNLLFVLSYEKNAQHIKIEINRRFFGSRYELKTYLGVSMLVMVREDMFAHKLMAMHERIGKTSRDIYDVWFFSKNNWPINKEIVEQRAKISFKELVEKTIEQLEAMNDNKILEGLGELLTDGQKDWARAKLRTDTIFLLKVMLENTR</sequence>
<accession>A0A0G1VPS1</accession>
<dbReference type="Gene3D" id="3.10.450.620">
    <property type="entry name" value="JHP933, nucleotidyltransferase-like core domain"/>
    <property type="match status" value="1"/>
</dbReference>
<dbReference type="Proteomes" id="UP000033965">
    <property type="component" value="Unassembled WGS sequence"/>
</dbReference>
<evidence type="ECO:0000313" key="1">
    <source>
        <dbReference type="EMBL" id="KKW08295.1"/>
    </source>
</evidence>
<dbReference type="InterPro" id="IPR014942">
    <property type="entry name" value="AbiEii"/>
</dbReference>
<dbReference type="Pfam" id="PF08843">
    <property type="entry name" value="AbiEii"/>
    <property type="match status" value="1"/>
</dbReference>
<dbReference type="EMBL" id="LCPZ01000012">
    <property type="protein sequence ID" value="KKW08295.1"/>
    <property type="molecule type" value="Genomic_DNA"/>
</dbReference>
<comment type="caution">
    <text evidence="1">The sequence shown here is derived from an EMBL/GenBank/DDBJ whole genome shotgun (WGS) entry which is preliminary data.</text>
</comment>
<protein>
    <recommendedName>
        <fullName evidence="3">Nucleotidyl transferase AbiEii/AbiGii toxin family protein</fullName>
    </recommendedName>
</protein>
<proteinExistence type="predicted"/>
<dbReference type="AlphaFoldDB" id="A0A0G1VPS1"/>
<gene>
    <name evidence="1" type="ORF">UY44_C0012G0009</name>
</gene>